<dbReference type="AlphaFoldDB" id="A0A4P9WI37"/>
<keyword evidence="2" id="KW-0812">Transmembrane</keyword>
<evidence type="ECO:0000313" key="3">
    <source>
        <dbReference type="EMBL" id="RKO92511.1"/>
    </source>
</evidence>
<proteinExistence type="predicted"/>
<evidence type="ECO:0000256" key="2">
    <source>
        <dbReference type="SAM" id="Phobius"/>
    </source>
</evidence>
<dbReference type="EMBL" id="KZ994608">
    <property type="protein sequence ID" value="RKO92511.1"/>
    <property type="molecule type" value="Genomic_DNA"/>
</dbReference>
<evidence type="ECO:0000256" key="1">
    <source>
        <dbReference type="SAM" id="MobiDB-lite"/>
    </source>
</evidence>
<keyword evidence="4" id="KW-1185">Reference proteome</keyword>
<keyword evidence="2" id="KW-0472">Membrane</keyword>
<keyword evidence="2" id="KW-1133">Transmembrane helix</keyword>
<dbReference type="Proteomes" id="UP000269721">
    <property type="component" value="Unassembled WGS sequence"/>
</dbReference>
<gene>
    <name evidence="3" type="ORF">BDK51DRAFT_48327</name>
</gene>
<organism evidence="3 4">
    <name type="scientific">Blyttiomyces helicus</name>
    <dbReference type="NCBI Taxonomy" id="388810"/>
    <lineage>
        <taxon>Eukaryota</taxon>
        <taxon>Fungi</taxon>
        <taxon>Fungi incertae sedis</taxon>
        <taxon>Chytridiomycota</taxon>
        <taxon>Chytridiomycota incertae sedis</taxon>
        <taxon>Chytridiomycetes</taxon>
        <taxon>Chytridiomycetes incertae sedis</taxon>
        <taxon>Blyttiomyces</taxon>
    </lineage>
</organism>
<feature type="region of interest" description="Disordered" evidence="1">
    <location>
        <begin position="274"/>
        <end position="297"/>
    </location>
</feature>
<evidence type="ECO:0000313" key="4">
    <source>
        <dbReference type="Proteomes" id="UP000269721"/>
    </source>
</evidence>
<protein>
    <submittedName>
        <fullName evidence="3">Uncharacterized protein</fullName>
    </submittedName>
</protein>
<feature type="transmembrane region" description="Helical" evidence="2">
    <location>
        <begin position="103"/>
        <end position="122"/>
    </location>
</feature>
<reference evidence="4" key="1">
    <citation type="journal article" date="2018" name="Nat. Microbiol.">
        <title>Leveraging single-cell genomics to expand the fungal tree of life.</title>
        <authorList>
            <person name="Ahrendt S.R."/>
            <person name="Quandt C.A."/>
            <person name="Ciobanu D."/>
            <person name="Clum A."/>
            <person name="Salamov A."/>
            <person name="Andreopoulos B."/>
            <person name="Cheng J.F."/>
            <person name="Woyke T."/>
            <person name="Pelin A."/>
            <person name="Henrissat B."/>
            <person name="Reynolds N.K."/>
            <person name="Benny G.L."/>
            <person name="Smith M.E."/>
            <person name="James T.Y."/>
            <person name="Grigoriev I.V."/>
        </authorList>
    </citation>
    <scope>NUCLEOTIDE SEQUENCE [LARGE SCALE GENOMIC DNA]</scope>
</reference>
<accession>A0A4P9WI37</accession>
<sequence>MQQQKRCGIDEPAHLLALVQQTEPIAFPTSSPSASTSTRNLLSSSPPAASLLLLINTDDSVFMLAPLLNANETVRLTCPALNLDVLRLTMKEVGRNSQRKKTLLAAALFSCVLAVAAVTVLWQDQRLEKVTSARRPSESHLGPGYSFDRFVHSARKAAHGRTTYGELVRQLLILHLPDRSKLDFHVDLEAISSAFSCPQLRAIEVRWGPSVAGTRTWRFAEERAFSDEEDVRQIRREVAKLEWLHVSPQLLGSGGGSEVPSRFFLAQAQRSTTGYVQRNDLGGRPPPSPPPKAREPLQTRPLQANHILLANQRLTPSSSHSSPSAQMLSRSQATIVTARLCSLATSDTINI</sequence>
<name>A0A4P9WI37_9FUNG</name>